<dbReference type="EMBL" id="JADQBC010000115">
    <property type="protein sequence ID" value="MBR8829195.1"/>
    <property type="molecule type" value="Genomic_DNA"/>
</dbReference>
<proteinExistence type="predicted"/>
<dbReference type="InterPro" id="IPR047709">
    <property type="entry name" value="HpsJ-like"/>
</dbReference>
<comment type="caution">
    <text evidence="2">The sequence shown here is derived from an EMBL/GenBank/DDBJ whole genome shotgun (WGS) entry which is preliminary data.</text>
</comment>
<feature type="transmembrane region" description="Helical" evidence="1">
    <location>
        <begin position="55"/>
        <end position="71"/>
    </location>
</feature>
<evidence type="ECO:0000256" key="1">
    <source>
        <dbReference type="SAM" id="Phobius"/>
    </source>
</evidence>
<evidence type="ECO:0000313" key="3">
    <source>
        <dbReference type="Proteomes" id="UP000767446"/>
    </source>
</evidence>
<keyword evidence="1" id="KW-0472">Membrane</keyword>
<reference evidence="2" key="1">
    <citation type="submission" date="2021-02" db="EMBL/GenBank/DDBJ databases">
        <title>Metagenome analyses of Stigonema ocellatum DSM 106950, Chlorogloea purpurea SAG 13.99 and Gomphosphaeria aponina DSM 107014.</title>
        <authorList>
            <person name="Marter P."/>
            <person name="Huang S."/>
        </authorList>
    </citation>
    <scope>NUCLEOTIDE SEQUENCE</scope>
    <source>
        <strain evidence="2">JP213</strain>
    </source>
</reference>
<feature type="transmembrane region" description="Helical" evidence="1">
    <location>
        <begin position="86"/>
        <end position="107"/>
    </location>
</feature>
<organism evidence="2 3">
    <name type="scientific">Gomphosphaeria aponina SAG 52.96 = DSM 107014</name>
    <dbReference type="NCBI Taxonomy" id="1521640"/>
    <lineage>
        <taxon>Bacteria</taxon>
        <taxon>Bacillati</taxon>
        <taxon>Cyanobacteriota</taxon>
        <taxon>Cyanophyceae</taxon>
        <taxon>Oscillatoriophycideae</taxon>
        <taxon>Chroococcales</taxon>
        <taxon>Gomphosphaeriaceae</taxon>
        <taxon>Gomphosphaeria</taxon>
    </lineage>
</organism>
<accession>A0A941JVJ7</accession>
<feature type="transmembrane region" description="Helical" evidence="1">
    <location>
        <begin position="234"/>
        <end position="253"/>
    </location>
</feature>
<name>A0A941JVJ7_9CHRO</name>
<protein>
    <submittedName>
        <fullName evidence="2">HpsJ family protein</fullName>
    </submittedName>
</protein>
<sequence length="270" mass="29854">MNNSSSSPYTSLVLKLVGIILMISSLLDYLAVAIPLNWQDPQWQINFTSQIVDRGIIPMVGIAFFLVGNWIDTHSTVKSSFPDLKLPVFILASFLGLLFLLMVPLNVRSLSLVSNSVLEQIAKGASQVEQQLQAQYDELNTLSKDPASLQQIDQRITQIDELLASGEFEGQQLNEAQKQELQNTKQQLENLQQLARDPEGLEAKLSELQTQLRGQKLQRQNDTKASLAKQGIRVGLSSFMLSGGYIVIGWLGLKGMGSSKTKGQKVPSNR</sequence>
<dbReference type="AlphaFoldDB" id="A0A941JVJ7"/>
<keyword evidence="1" id="KW-1133">Transmembrane helix</keyword>
<gene>
    <name evidence="2" type="ORF">DSM107014_15075</name>
</gene>
<dbReference type="NCBIfam" id="NF038305">
    <property type="entry name" value="HpsJ_fam"/>
    <property type="match status" value="1"/>
</dbReference>
<dbReference type="Proteomes" id="UP000767446">
    <property type="component" value="Unassembled WGS sequence"/>
</dbReference>
<feature type="transmembrane region" description="Helical" evidence="1">
    <location>
        <begin position="12"/>
        <end position="34"/>
    </location>
</feature>
<keyword evidence="1" id="KW-0812">Transmembrane</keyword>
<evidence type="ECO:0000313" key="2">
    <source>
        <dbReference type="EMBL" id="MBR8829195.1"/>
    </source>
</evidence>